<sequence>MLTWQVTYAPRAPTAPLVAAGLRGGGDVPAPPIGQPSDRSIGAQSRLQIRERCWRRRRSQRRRQQLPLLSNAPRSDAGVLGPPWTTKVPPGARQPVRWHPLRAAPAGAPTTAVAPPLMEGRSAPLPPRRRWEGHWWWPGRPSAAARGARAAVAACRRTTSKCPLTTSKCPLRR</sequence>
<evidence type="ECO:0000256" key="1">
    <source>
        <dbReference type="SAM" id="MobiDB-lite"/>
    </source>
</evidence>
<feature type="region of interest" description="Disordered" evidence="1">
    <location>
        <begin position="20"/>
        <end position="95"/>
    </location>
</feature>
<accession>A0A0D3JI51</accession>
<dbReference type="EnsemblProtists" id="EOD23186">
    <property type="protein sequence ID" value="EOD23186"/>
    <property type="gene ID" value="EMIHUDRAFT_432209"/>
</dbReference>
<dbReference type="PaxDb" id="2903-EOD14704"/>
<dbReference type="HOGENOM" id="CLU_1559334_0_0_1"/>
<proteinExistence type="predicted"/>
<dbReference type="KEGG" id="ehx:EMIHUDRAFT_432209"/>
<dbReference type="AlphaFoldDB" id="A0A0D3JI51"/>
<name>A0A0D3JI51_EMIH1</name>
<feature type="compositionally biased region" description="Basic residues" evidence="1">
    <location>
        <begin position="53"/>
        <end position="64"/>
    </location>
</feature>
<keyword evidence="3" id="KW-1185">Reference proteome</keyword>
<reference evidence="3" key="1">
    <citation type="journal article" date="2013" name="Nature">
        <title>Pan genome of the phytoplankton Emiliania underpins its global distribution.</title>
        <authorList>
            <person name="Read B.A."/>
            <person name="Kegel J."/>
            <person name="Klute M.J."/>
            <person name="Kuo A."/>
            <person name="Lefebvre S.C."/>
            <person name="Maumus F."/>
            <person name="Mayer C."/>
            <person name="Miller J."/>
            <person name="Monier A."/>
            <person name="Salamov A."/>
            <person name="Young J."/>
            <person name="Aguilar M."/>
            <person name="Claverie J.M."/>
            <person name="Frickenhaus S."/>
            <person name="Gonzalez K."/>
            <person name="Herman E.K."/>
            <person name="Lin Y.C."/>
            <person name="Napier J."/>
            <person name="Ogata H."/>
            <person name="Sarno A.F."/>
            <person name="Shmutz J."/>
            <person name="Schroeder D."/>
            <person name="de Vargas C."/>
            <person name="Verret F."/>
            <person name="von Dassow P."/>
            <person name="Valentin K."/>
            <person name="Van de Peer Y."/>
            <person name="Wheeler G."/>
            <person name="Dacks J.B."/>
            <person name="Delwiche C.F."/>
            <person name="Dyhrman S.T."/>
            <person name="Glockner G."/>
            <person name="John U."/>
            <person name="Richards T."/>
            <person name="Worden A.Z."/>
            <person name="Zhang X."/>
            <person name="Grigoriev I.V."/>
            <person name="Allen A.E."/>
            <person name="Bidle K."/>
            <person name="Borodovsky M."/>
            <person name="Bowler C."/>
            <person name="Brownlee C."/>
            <person name="Cock J.M."/>
            <person name="Elias M."/>
            <person name="Gladyshev V.N."/>
            <person name="Groth M."/>
            <person name="Guda C."/>
            <person name="Hadaegh A."/>
            <person name="Iglesias-Rodriguez M.D."/>
            <person name="Jenkins J."/>
            <person name="Jones B.M."/>
            <person name="Lawson T."/>
            <person name="Leese F."/>
            <person name="Lindquist E."/>
            <person name="Lobanov A."/>
            <person name="Lomsadze A."/>
            <person name="Malik S.B."/>
            <person name="Marsh M.E."/>
            <person name="Mackinder L."/>
            <person name="Mock T."/>
            <person name="Mueller-Roeber B."/>
            <person name="Pagarete A."/>
            <person name="Parker M."/>
            <person name="Probert I."/>
            <person name="Quesneville H."/>
            <person name="Raines C."/>
            <person name="Rensing S.A."/>
            <person name="Riano-Pachon D.M."/>
            <person name="Richier S."/>
            <person name="Rokitta S."/>
            <person name="Shiraiwa Y."/>
            <person name="Soanes D.M."/>
            <person name="van der Giezen M."/>
            <person name="Wahlund T.M."/>
            <person name="Williams B."/>
            <person name="Wilson W."/>
            <person name="Wolfe G."/>
            <person name="Wurch L.L."/>
        </authorList>
    </citation>
    <scope>NUCLEOTIDE SEQUENCE</scope>
</reference>
<dbReference type="RefSeq" id="XP_005775615.1">
    <property type="nucleotide sequence ID" value="XM_005775558.1"/>
</dbReference>
<dbReference type="GeneID" id="17268733"/>
<evidence type="ECO:0000313" key="2">
    <source>
        <dbReference type="EnsemblProtists" id="EOD23186"/>
    </source>
</evidence>
<dbReference type="Proteomes" id="UP000013827">
    <property type="component" value="Unassembled WGS sequence"/>
</dbReference>
<evidence type="ECO:0000313" key="3">
    <source>
        <dbReference type="Proteomes" id="UP000013827"/>
    </source>
</evidence>
<organism evidence="2 3">
    <name type="scientific">Emiliania huxleyi (strain CCMP1516)</name>
    <dbReference type="NCBI Taxonomy" id="280463"/>
    <lineage>
        <taxon>Eukaryota</taxon>
        <taxon>Haptista</taxon>
        <taxon>Haptophyta</taxon>
        <taxon>Prymnesiophyceae</taxon>
        <taxon>Isochrysidales</taxon>
        <taxon>Noelaerhabdaceae</taxon>
        <taxon>Emiliania</taxon>
    </lineage>
</organism>
<reference evidence="2" key="2">
    <citation type="submission" date="2024-10" db="UniProtKB">
        <authorList>
            <consortium name="EnsemblProtists"/>
        </authorList>
    </citation>
    <scope>IDENTIFICATION</scope>
</reference>
<protein>
    <submittedName>
        <fullName evidence="2">Uncharacterized protein</fullName>
    </submittedName>
</protein>